<keyword evidence="3 5" id="KW-1133">Transmembrane helix</keyword>
<gene>
    <name evidence="7" type="ORF">AAFF_G00172060</name>
</gene>
<reference evidence="7" key="1">
    <citation type="journal article" date="2023" name="Science">
        <title>Genome structures resolve the early diversification of teleost fishes.</title>
        <authorList>
            <person name="Parey E."/>
            <person name="Louis A."/>
            <person name="Montfort J."/>
            <person name="Bouchez O."/>
            <person name="Roques C."/>
            <person name="Iampietro C."/>
            <person name="Lluch J."/>
            <person name="Castinel A."/>
            <person name="Donnadieu C."/>
            <person name="Desvignes T."/>
            <person name="Floi Bucao C."/>
            <person name="Jouanno E."/>
            <person name="Wen M."/>
            <person name="Mejri S."/>
            <person name="Dirks R."/>
            <person name="Jansen H."/>
            <person name="Henkel C."/>
            <person name="Chen W.J."/>
            <person name="Zahm M."/>
            <person name="Cabau C."/>
            <person name="Klopp C."/>
            <person name="Thompson A.W."/>
            <person name="Robinson-Rechavi M."/>
            <person name="Braasch I."/>
            <person name="Lecointre G."/>
            <person name="Bobe J."/>
            <person name="Postlethwait J.H."/>
            <person name="Berthelot C."/>
            <person name="Roest Crollius H."/>
            <person name="Guiguen Y."/>
        </authorList>
    </citation>
    <scope>NUCLEOTIDE SEQUENCE</scope>
    <source>
        <strain evidence="7">NC1722</strain>
    </source>
</reference>
<feature type="transmembrane region" description="Helical" evidence="5">
    <location>
        <begin position="130"/>
        <end position="151"/>
    </location>
</feature>
<feature type="transmembrane region" description="Helical" evidence="5">
    <location>
        <begin position="260"/>
        <end position="285"/>
    </location>
</feature>
<dbReference type="GO" id="GO:0005886">
    <property type="term" value="C:plasma membrane"/>
    <property type="evidence" value="ECO:0007669"/>
    <property type="project" value="TreeGrafter"/>
</dbReference>
<dbReference type="EMBL" id="JAINUG010000023">
    <property type="protein sequence ID" value="KAJ8411200.1"/>
    <property type="molecule type" value="Genomic_DNA"/>
</dbReference>
<evidence type="ECO:0000256" key="1">
    <source>
        <dbReference type="ARBA" id="ARBA00004141"/>
    </source>
</evidence>
<organism evidence="7 8">
    <name type="scientific">Aldrovandia affinis</name>
    <dbReference type="NCBI Taxonomy" id="143900"/>
    <lineage>
        <taxon>Eukaryota</taxon>
        <taxon>Metazoa</taxon>
        <taxon>Chordata</taxon>
        <taxon>Craniata</taxon>
        <taxon>Vertebrata</taxon>
        <taxon>Euteleostomi</taxon>
        <taxon>Actinopterygii</taxon>
        <taxon>Neopterygii</taxon>
        <taxon>Teleostei</taxon>
        <taxon>Notacanthiformes</taxon>
        <taxon>Halosauridae</taxon>
        <taxon>Aldrovandia</taxon>
    </lineage>
</organism>
<feature type="domain" description="G-protein coupled receptors family 1 profile" evidence="6">
    <location>
        <begin position="21"/>
        <end position="282"/>
    </location>
</feature>
<dbReference type="PRINTS" id="PR00237">
    <property type="entry name" value="GPCRRHODOPSN"/>
</dbReference>
<name>A0AAD7SYP3_9TELE</name>
<sequence length="366" mass="41397">MIQVKALSVVYISSLSLSLIGSFSIVVVSIVKRRHLNEQAPLLSQLALADFMAAAVLLCTNAMNFIQSEQLADTCSRVLPLSLTFYCISFILVMIYACKSKQAVQGWRERPDNSEEGQVNNSESAQYIRLYFFVWFIPICAYVCYVLTLGLRETSPITGEGLSDNSTSSSCILFQQLDEGERVLERCFVFLCVLTVLISSSVVYYQVSSWYRRYEESCMFLRGLQSTTRSMVLVIIVCWTPAFVLIPLSMVPEISQHTAFFILQVLQALTVSLHGLLNSIVYGWLRPNFRRAVLGESMPLLGRFAKPFFEDSLSIPPRETSSLTTQQRATVHSTLQLSSSWTMLDHLPKEQRPLSYSRICDRNYGK</sequence>
<comment type="caution">
    <text evidence="7">The sequence shown here is derived from an EMBL/GenBank/DDBJ whole genome shotgun (WGS) entry which is preliminary data.</text>
</comment>
<evidence type="ECO:0000256" key="2">
    <source>
        <dbReference type="ARBA" id="ARBA00022692"/>
    </source>
</evidence>
<dbReference type="GO" id="GO:0004930">
    <property type="term" value="F:G protein-coupled receptor activity"/>
    <property type="evidence" value="ECO:0007669"/>
    <property type="project" value="InterPro"/>
</dbReference>
<keyword evidence="4 5" id="KW-0472">Membrane</keyword>
<keyword evidence="2 5" id="KW-0812">Transmembrane</keyword>
<protein>
    <recommendedName>
        <fullName evidence="6">G-protein coupled receptors family 1 profile domain-containing protein</fullName>
    </recommendedName>
</protein>
<evidence type="ECO:0000259" key="6">
    <source>
        <dbReference type="PROSITE" id="PS50262"/>
    </source>
</evidence>
<evidence type="ECO:0000256" key="5">
    <source>
        <dbReference type="SAM" id="Phobius"/>
    </source>
</evidence>
<dbReference type="Gene3D" id="1.20.1070.10">
    <property type="entry name" value="Rhodopsin 7-helix transmembrane proteins"/>
    <property type="match status" value="1"/>
</dbReference>
<dbReference type="InterPro" id="IPR000276">
    <property type="entry name" value="GPCR_Rhodpsn"/>
</dbReference>
<proteinExistence type="predicted"/>
<feature type="transmembrane region" description="Helical" evidence="5">
    <location>
        <begin position="78"/>
        <end position="98"/>
    </location>
</feature>
<dbReference type="PANTHER" id="PTHR23112:SF36">
    <property type="entry name" value="SI:DKEY-30C15.2 PROTEIN"/>
    <property type="match status" value="1"/>
</dbReference>
<dbReference type="InterPro" id="IPR017452">
    <property type="entry name" value="GPCR_Rhodpsn_7TM"/>
</dbReference>
<feature type="transmembrane region" description="Helical" evidence="5">
    <location>
        <begin position="43"/>
        <end position="66"/>
    </location>
</feature>
<dbReference type="AlphaFoldDB" id="A0AAD7SYP3"/>
<dbReference type="SUPFAM" id="SSF81321">
    <property type="entry name" value="Family A G protein-coupled receptor-like"/>
    <property type="match status" value="1"/>
</dbReference>
<accession>A0AAD7SYP3</accession>
<feature type="transmembrane region" description="Helical" evidence="5">
    <location>
        <begin position="188"/>
        <end position="207"/>
    </location>
</feature>
<evidence type="ECO:0000256" key="4">
    <source>
        <dbReference type="ARBA" id="ARBA00023136"/>
    </source>
</evidence>
<dbReference type="Proteomes" id="UP001221898">
    <property type="component" value="Unassembled WGS sequence"/>
</dbReference>
<evidence type="ECO:0000313" key="8">
    <source>
        <dbReference type="Proteomes" id="UP001221898"/>
    </source>
</evidence>
<feature type="transmembrane region" description="Helical" evidence="5">
    <location>
        <begin position="228"/>
        <end position="248"/>
    </location>
</feature>
<dbReference type="PROSITE" id="PS50262">
    <property type="entry name" value="G_PROTEIN_RECEP_F1_2"/>
    <property type="match status" value="1"/>
</dbReference>
<keyword evidence="8" id="KW-1185">Reference proteome</keyword>
<evidence type="ECO:0000313" key="7">
    <source>
        <dbReference type="EMBL" id="KAJ8411200.1"/>
    </source>
</evidence>
<comment type="subcellular location">
    <subcellularLocation>
        <location evidence="1">Membrane</location>
        <topology evidence="1">Multi-pass membrane protein</topology>
    </subcellularLocation>
</comment>
<feature type="transmembrane region" description="Helical" evidence="5">
    <location>
        <begin position="6"/>
        <end position="31"/>
    </location>
</feature>
<dbReference type="PANTHER" id="PTHR23112">
    <property type="entry name" value="G PROTEIN-COUPLED RECEPTOR 157-RELATED"/>
    <property type="match status" value="1"/>
</dbReference>
<dbReference type="GO" id="GO:0007189">
    <property type="term" value="P:adenylate cyclase-activating G protein-coupled receptor signaling pathway"/>
    <property type="evidence" value="ECO:0007669"/>
    <property type="project" value="TreeGrafter"/>
</dbReference>
<evidence type="ECO:0000256" key="3">
    <source>
        <dbReference type="ARBA" id="ARBA00022989"/>
    </source>
</evidence>